<gene>
    <name evidence="1" type="ORF">UFOVP133_67</name>
</gene>
<protein>
    <submittedName>
        <fullName evidence="1">Uncharacterized protein</fullName>
    </submittedName>
</protein>
<proteinExistence type="predicted"/>
<sequence length="84" mass="9803">MKISSVNKYDLVLHDVPLCAICNKPVERMESMYAPEWYAKKFRVYCHGDMEESMLSDELIEDGYSVRFGQAFIDKLPQPQLEKP</sequence>
<organism evidence="1">
    <name type="scientific">uncultured Caudovirales phage</name>
    <dbReference type="NCBI Taxonomy" id="2100421"/>
    <lineage>
        <taxon>Viruses</taxon>
        <taxon>Duplodnaviria</taxon>
        <taxon>Heunggongvirae</taxon>
        <taxon>Uroviricota</taxon>
        <taxon>Caudoviricetes</taxon>
        <taxon>Peduoviridae</taxon>
        <taxon>Maltschvirus</taxon>
        <taxon>Maltschvirus maltsch</taxon>
    </lineage>
</organism>
<dbReference type="EMBL" id="LR796246">
    <property type="protein sequence ID" value="CAB4131348.1"/>
    <property type="molecule type" value="Genomic_DNA"/>
</dbReference>
<evidence type="ECO:0000313" key="1">
    <source>
        <dbReference type="EMBL" id="CAB4131348.1"/>
    </source>
</evidence>
<reference evidence="1" key="1">
    <citation type="submission" date="2020-04" db="EMBL/GenBank/DDBJ databases">
        <authorList>
            <person name="Chiriac C."/>
            <person name="Salcher M."/>
            <person name="Ghai R."/>
            <person name="Kavagutti S V."/>
        </authorList>
    </citation>
    <scope>NUCLEOTIDE SEQUENCE</scope>
</reference>
<name>A0A6J5L9S2_9CAUD</name>
<accession>A0A6J5L9S2</accession>